<evidence type="ECO:0000259" key="1">
    <source>
        <dbReference type="PROSITE" id="PS51163"/>
    </source>
</evidence>
<dbReference type="PANTHER" id="PTHR42828:SF3">
    <property type="entry name" value="THREONYLCARBAMOYL-AMP SYNTHASE"/>
    <property type="match status" value="1"/>
</dbReference>
<dbReference type="InterPro" id="IPR052532">
    <property type="entry name" value="SUA5_domain"/>
</dbReference>
<dbReference type="GO" id="GO:0003725">
    <property type="term" value="F:double-stranded RNA binding"/>
    <property type="evidence" value="ECO:0007669"/>
    <property type="project" value="InterPro"/>
</dbReference>
<reference evidence="2 3" key="1">
    <citation type="submission" date="2018-11" db="EMBL/GenBank/DDBJ databases">
        <title>Novel bacteria species description.</title>
        <authorList>
            <person name="Han J.-H."/>
        </authorList>
    </citation>
    <scope>NUCLEOTIDE SEQUENCE [LARGE SCALE GENOMIC DNA]</scope>
    <source>
        <strain evidence="2 3">KCTC23259</strain>
    </source>
</reference>
<dbReference type="Gene3D" id="3.90.870.10">
    <property type="entry name" value="DHBP synthase"/>
    <property type="match status" value="1"/>
</dbReference>
<dbReference type="AlphaFoldDB" id="A0AAE3H5S6"/>
<dbReference type="EMBL" id="RJUF01000174">
    <property type="protein sequence ID" value="MCP9764521.1"/>
    <property type="molecule type" value="Genomic_DNA"/>
</dbReference>
<sequence>MAAELVEVFPDNPDDRVIDKIVNCLKNGGVIIYPTDTVYSMGCDSSNVKAVEKLCKLKNIKPSQNKFSIVCSDLRDISTYAKVSNEAFRLMKRLLPGPFTFIMPSTGDLPKILQTNRKTIGIRVPDHKVPNLIIQKLGHPIITTSVKDDIDDIVEYPNEIELLFDQNQHKVDMIVDAGWCGVIPSTVVDATESSNIHVLREGLGDLGDI</sequence>
<dbReference type="NCBIfam" id="TIGR00057">
    <property type="entry name" value="L-threonylcarbamoyladenylate synthase"/>
    <property type="match status" value="1"/>
</dbReference>
<dbReference type="InterPro" id="IPR006070">
    <property type="entry name" value="Sua5-like_dom"/>
</dbReference>
<dbReference type="PROSITE" id="PS51163">
    <property type="entry name" value="YRDC"/>
    <property type="match status" value="1"/>
</dbReference>
<gene>
    <name evidence="2" type="ORF">EGI31_16395</name>
</gene>
<dbReference type="Pfam" id="PF01300">
    <property type="entry name" value="Sua5_yciO_yrdC"/>
    <property type="match status" value="1"/>
</dbReference>
<name>A0AAE3H5S6_9BACT</name>
<evidence type="ECO:0000313" key="2">
    <source>
        <dbReference type="EMBL" id="MCP9764521.1"/>
    </source>
</evidence>
<keyword evidence="3" id="KW-1185">Reference proteome</keyword>
<dbReference type="InterPro" id="IPR017945">
    <property type="entry name" value="DHBP_synth_RibB-like_a/b_dom"/>
</dbReference>
<evidence type="ECO:0000313" key="3">
    <source>
        <dbReference type="Proteomes" id="UP001204144"/>
    </source>
</evidence>
<dbReference type="PANTHER" id="PTHR42828">
    <property type="entry name" value="DHBP SYNTHASE RIBB-LIKE ALPHA/BETA DOMAIN-CONTAINING PROTEIN"/>
    <property type="match status" value="1"/>
</dbReference>
<feature type="domain" description="YrdC-like" evidence="1">
    <location>
        <begin position="15"/>
        <end position="204"/>
    </location>
</feature>
<dbReference type="RefSeq" id="WP_255038213.1">
    <property type="nucleotide sequence ID" value="NZ_RJUF01000174.1"/>
</dbReference>
<proteinExistence type="predicted"/>
<protein>
    <submittedName>
        <fullName evidence="2">Threonylcarbamoyl-AMP synthase</fullName>
    </submittedName>
</protein>
<accession>A0AAE3H5S6</accession>
<organism evidence="2 3">
    <name type="scientific">Lacihabitans soyangensis</name>
    <dbReference type="NCBI Taxonomy" id="869394"/>
    <lineage>
        <taxon>Bacteria</taxon>
        <taxon>Pseudomonadati</taxon>
        <taxon>Bacteroidota</taxon>
        <taxon>Cytophagia</taxon>
        <taxon>Cytophagales</taxon>
        <taxon>Leadbetterellaceae</taxon>
        <taxon>Lacihabitans</taxon>
    </lineage>
</organism>
<comment type="caution">
    <text evidence="2">The sequence shown here is derived from an EMBL/GenBank/DDBJ whole genome shotgun (WGS) entry which is preliminary data.</text>
</comment>
<dbReference type="Proteomes" id="UP001204144">
    <property type="component" value="Unassembled WGS sequence"/>
</dbReference>
<dbReference type="SUPFAM" id="SSF55821">
    <property type="entry name" value="YrdC/RibB"/>
    <property type="match status" value="1"/>
</dbReference>